<dbReference type="InterPro" id="IPR003788">
    <property type="entry name" value="NDUFAF7"/>
</dbReference>
<dbReference type="EMBL" id="CP003807">
    <property type="protein sequence ID" value="AGF50097.1"/>
    <property type="molecule type" value="Genomic_DNA"/>
</dbReference>
<dbReference type="InterPro" id="IPR029063">
    <property type="entry name" value="SAM-dependent_MTases_sf"/>
</dbReference>
<reference evidence="3 4" key="1">
    <citation type="journal article" date="2013" name="Genome Biol. Evol.">
        <title>Genome evolution and phylogenomic analysis of candidatus kinetoplastibacterium, the betaproteobacterial endosymbionts of strigomonas and angomonas.</title>
        <authorList>
            <person name="Alves J.M."/>
            <person name="Serrano M.G."/>
            <person name="Maia da Silva F."/>
            <person name="Voegtly L.J."/>
            <person name="Matveyev A.V."/>
            <person name="Teixeira M.M."/>
            <person name="Camargo E.P."/>
            <person name="Buck G.A."/>
        </authorList>
    </citation>
    <scope>NUCLEOTIDE SEQUENCE [LARGE SCALE GENOMIC DNA]</scope>
    <source>
        <strain evidence="3 4">TCC012E</strain>
    </source>
</reference>
<evidence type="ECO:0000256" key="1">
    <source>
        <dbReference type="ARBA" id="ARBA00022603"/>
    </source>
</evidence>
<keyword evidence="2" id="KW-0808">Transferase</keyword>
<dbReference type="Proteomes" id="UP000011563">
    <property type="component" value="Chromosome"/>
</dbReference>
<keyword evidence="4" id="KW-1185">Reference proteome</keyword>
<dbReference type="HOGENOM" id="CLU_024840_1_0_4"/>
<dbReference type="RefSeq" id="WP_015390102.1">
    <property type="nucleotide sequence ID" value="NC_020285.1"/>
</dbReference>
<sequence>MNTIKSLLKHLHPSSTKHSRQMMDFLKRKIRASTEKAIKFEDWMFEALYNPFLGYYTSKNDILFNERDILKNAPINGDFITAPELTPIFAKTISKQIDQTLNYLGSKDIIEFGAGSGILAKNIIQEFMSIGINVNYKIIEISNSLISIQKQTLASFNNQVEWLSSLPNKFKGCVIANELLDAMPVSIFHYSENKNIMEKWVGLDQREEFIWINKPADDRLLNAMNKIIPLIGPNYTSEINFQSEAWVRTIPEWLEEGVVFIIDYGFPRYEYYHPQRITGTLMCHLNHMAYSDPFTAPGIQDITSHVDFSLIAESSIENGLNILGYTSLANFLINSGITNIINDLDRSDIKNHIKNIGAVQKLISETEMGELFKVIAIGKNFQEELMGFSNNDRSQKLLV</sequence>
<dbReference type="AlphaFoldDB" id="M1LX49"/>
<dbReference type="SUPFAM" id="SSF53335">
    <property type="entry name" value="S-adenosyl-L-methionine-dependent methyltransferases"/>
    <property type="match status" value="1"/>
</dbReference>
<name>M1LX49_9PROT</name>
<evidence type="ECO:0000256" key="2">
    <source>
        <dbReference type="ARBA" id="ARBA00022679"/>
    </source>
</evidence>
<dbReference type="PATRIC" id="fig|1208922.3.peg.663"/>
<dbReference type="GO" id="GO:0035243">
    <property type="term" value="F:protein-arginine omega-N symmetric methyltransferase activity"/>
    <property type="evidence" value="ECO:0007669"/>
    <property type="project" value="TreeGrafter"/>
</dbReference>
<dbReference type="KEGG" id="kbt:BCUE_0112"/>
<evidence type="ECO:0008006" key="5">
    <source>
        <dbReference type="Google" id="ProtNLM"/>
    </source>
</evidence>
<evidence type="ECO:0000313" key="3">
    <source>
        <dbReference type="EMBL" id="AGF50097.1"/>
    </source>
</evidence>
<dbReference type="InterPro" id="IPR038375">
    <property type="entry name" value="NDUFAF7_sf"/>
</dbReference>
<evidence type="ECO:0000313" key="4">
    <source>
        <dbReference type="Proteomes" id="UP000011563"/>
    </source>
</evidence>
<protein>
    <recommendedName>
        <fullName evidence="5">SAM-dependent methyltransferase</fullName>
    </recommendedName>
</protein>
<gene>
    <name evidence="3" type="ORF">BCUE_0112</name>
</gene>
<dbReference type="Gene3D" id="3.40.50.12710">
    <property type="match status" value="1"/>
</dbReference>
<dbReference type="GO" id="GO:0032259">
    <property type="term" value="P:methylation"/>
    <property type="evidence" value="ECO:0007669"/>
    <property type="project" value="UniProtKB-KW"/>
</dbReference>
<dbReference type="PANTHER" id="PTHR12049">
    <property type="entry name" value="PROTEIN ARGININE METHYLTRANSFERASE NDUFAF7, MITOCHONDRIAL"/>
    <property type="match status" value="1"/>
</dbReference>
<proteinExistence type="predicted"/>
<accession>M1LX49</accession>
<keyword evidence="1" id="KW-0489">Methyltransferase</keyword>
<dbReference type="Pfam" id="PF02636">
    <property type="entry name" value="Methyltransf_28"/>
    <property type="match status" value="1"/>
</dbReference>
<dbReference type="PANTHER" id="PTHR12049:SF7">
    <property type="entry name" value="PROTEIN ARGININE METHYLTRANSFERASE NDUFAF7, MITOCHONDRIAL"/>
    <property type="match status" value="1"/>
</dbReference>
<organism evidence="3 4">
    <name type="scientific">Candidatus Kinetoplastidibacterium blastocrithidiae TCC012E</name>
    <dbReference type="NCBI Taxonomy" id="1208922"/>
    <lineage>
        <taxon>Bacteria</taxon>
        <taxon>Pseudomonadati</taxon>
        <taxon>Pseudomonadota</taxon>
        <taxon>Betaproteobacteria</taxon>
        <taxon>Candidatus Kinetoplastidibacterium</taxon>
    </lineage>
</organism>